<reference evidence="2 3" key="1">
    <citation type="submission" date="2020-04" db="EMBL/GenBank/DDBJ databases">
        <authorList>
            <person name="Yin C."/>
        </authorList>
    </citation>
    <scope>NUCLEOTIDE SEQUENCE [LARGE SCALE GENOMIC DNA]</scope>
    <source>
        <strain evidence="2 3">Ae27</strain>
    </source>
</reference>
<feature type="domain" description="Phage tail collar" evidence="1">
    <location>
        <begin position="25"/>
        <end position="80"/>
    </location>
</feature>
<keyword evidence="3" id="KW-1185">Reference proteome</keyword>
<dbReference type="AlphaFoldDB" id="A0A847RXZ6"/>
<evidence type="ECO:0000313" key="2">
    <source>
        <dbReference type="EMBL" id="NLR67676.1"/>
    </source>
</evidence>
<dbReference type="EMBL" id="JABAIA010000003">
    <property type="protein sequence ID" value="NLR67676.1"/>
    <property type="molecule type" value="Genomic_DNA"/>
</dbReference>
<gene>
    <name evidence="2" type="ORF">HGH92_25450</name>
</gene>
<proteinExistence type="predicted"/>
<dbReference type="InterPro" id="IPR037053">
    <property type="entry name" value="Phage_tail_collar_dom_sf"/>
</dbReference>
<dbReference type="Proteomes" id="UP000570474">
    <property type="component" value="Unassembled WGS sequence"/>
</dbReference>
<dbReference type="Gene3D" id="3.90.1340.10">
    <property type="entry name" value="Phage tail collar domain"/>
    <property type="match status" value="1"/>
</dbReference>
<name>A0A847RXZ6_9BACT</name>
<dbReference type="InterPro" id="IPR011083">
    <property type="entry name" value="Phage_tail_collar_dom"/>
</dbReference>
<evidence type="ECO:0000313" key="3">
    <source>
        <dbReference type="Proteomes" id="UP000570474"/>
    </source>
</evidence>
<comment type="caution">
    <text evidence="2">The sequence shown here is derived from an EMBL/GenBank/DDBJ whole genome shotgun (WGS) entry which is preliminary data.</text>
</comment>
<evidence type="ECO:0000259" key="1">
    <source>
        <dbReference type="Pfam" id="PF07484"/>
    </source>
</evidence>
<dbReference type="Pfam" id="PF07484">
    <property type="entry name" value="Collar"/>
    <property type="match status" value="1"/>
</dbReference>
<dbReference type="SUPFAM" id="SSF88874">
    <property type="entry name" value="Receptor-binding domain of short tail fibre protein gp12"/>
    <property type="match status" value="1"/>
</dbReference>
<organism evidence="2 3">
    <name type="scientific">Chitinophaga varians</name>
    <dbReference type="NCBI Taxonomy" id="2202339"/>
    <lineage>
        <taxon>Bacteria</taxon>
        <taxon>Pseudomonadati</taxon>
        <taxon>Bacteroidota</taxon>
        <taxon>Chitinophagia</taxon>
        <taxon>Chitinophagales</taxon>
        <taxon>Chitinophagaceae</taxon>
        <taxon>Chitinophaga</taxon>
    </lineage>
</organism>
<sequence length="200" mass="20770">MNYVIATQGIYPGTGSFIRTTQYLGEVMMAAFPDPPGGYVRCQGQLMSIQQNQALFSLLGTTYGGNGITTFGLPDLRGRVAIGQGAGLGLTPRVQGIPDGTKDVTLTADNLPSHTHTVQANKLSLPTGASNDTHNPVGAFAGTTATANLYSTTTGTGVSANMPASFTINSGTPAPPLNNMQPYKVISFFTAIQGVFPSRP</sequence>
<accession>A0A847RXZ6</accession>
<protein>
    <submittedName>
        <fullName evidence="2">Phage tail protein</fullName>
    </submittedName>
</protein>